<sequence>MTPGYTHTSLLSRQEAERICCRLYRQQKPRSEKICHVSRSRTKEQKHPKSLCLSTCLKFCFKDRTKMEQQMDSLTEGSEGPLRELASKWFIETQVPLIVHNGFFPNWFLGFITRKDAEEILREKELGCFLIRLSEKAIGYILSYKGRDRCRHFVINHDETGQFVVCGDTKGHGTVSDLIEYYKSTPIQPFGEYLTSSCSGALNEELYDIIQASPQAKPVATVRAVKKMQKQHTNSETPPRPLKSNRALEEVPPLPRRSRHFDSVPLNDQDRVMYAHLMKQSPRETPRPVCPGDNTRRPQRPTTQDQNPISRCSLPSGLDSTYSELAPLECNKSRSHQFVDSTCEGEQYNKLCLPPHTPPRHSPKSARQGTSCVPQSDKTDVCSRQSSSHSLDYMSDNAVYHLAGKPGNPHVELPETRLGTSGQHNNSVYAEVSAEVPFPRHNAYELVPGQEDAMYSKPFSNTYEPLEDLRSKPVKNDNGKWKWLFPDAKRKW</sequence>
<feature type="compositionally biased region" description="Polar residues" evidence="3">
    <location>
        <begin position="300"/>
        <end position="310"/>
    </location>
</feature>
<dbReference type="AlphaFoldDB" id="A0AA88MPY9"/>
<dbReference type="Pfam" id="PF00017">
    <property type="entry name" value="SH2"/>
    <property type="match status" value="1"/>
</dbReference>
<feature type="domain" description="SH2" evidence="4">
    <location>
        <begin position="107"/>
        <end position="198"/>
    </location>
</feature>
<dbReference type="Gene3D" id="3.30.505.10">
    <property type="entry name" value="SH2 domain"/>
    <property type="match status" value="1"/>
</dbReference>
<feature type="compositionally biased region" description="Polar residues" evidence="3">
    <location>
        <begin position="365"/>
        <end position="383"/>
    </location>
</feature>
<dbReference type="EMBL" id="JAUPFM010000009">
    <property type="protein sequence ID" value="KAK2842295.1"/>
    <property type="molecule type" value="Genomic_DNA"/>
</dbReference>
<dbReference type="SUPFAM" id="SSF55550">
    <property type="entry name" value="SH2 domain"/>
    <property type="match status" value="1"/>
</dbReference>
<dbReference type="FunFam" id="3.30.505.10:FF:000059">
    <property type="entry name" value="hematopoietic SH2 domain-containing protein"/>
    <property type="match status" value="1"/>
</dbReference>
<proteinExistence type="predicted"/>
<dbReference type="InterPro" id="IPR000980">
    <property type="entry name" value="SH2"/>
</dbReference>
<dbReference type="PANTHER" id="PTHR14388">
    <property type="entry name" value="T CELL-SPECIFIC ADAPTER PROTEIN TSAD"/>
    <property type="match status" value="1"/>
</dbReference>
<protein>
    <recommendedName>
        <fullName evidence="4">SH2 domain-containing protein</fullName>
    </recommendedName>
</protein>
<dbReference type="SMART" id="SM00252">
    <property type="entry name" value="SH2"/>
    <property type="match status" value="1"/>
</dbReference>
<keyword evidence="6" id="KW-1185">Reference proteome</keyword>
<evidence type="ECO:0000256" key="1">
    <source>
        <dbReference type="ARBA" id="ARBA00022999"/>
    </source>
</evidence>
<reference evidence="5" key="1">
    <citation type="submission" date="2023-07" db="EMBL/GenBank/DDBJ databases">
        <title>Chromosome-level Genome Assembly of Striped Snakehead (Channa striata).</title>
        <authorList>
            <person name="Liu H."/>
        </authorList>
    </citation>
    <scope>NUCLEOTIDE SEQUENCE</scope>
    <source>
        <strain evidence="5">Gz</strain>
        <tissue evidence="5">Muscle</tissue>
    </source>
</reference>
<dbReference type="InterPro" id="IPR036860">
    <property type="entry name" value="SH2_dom_sf"/>
</dbReference>
<dbReference type="Proteomes" id="UP001187415">
    <property type="component" value="Unassembled WGS sequence"/>
</dbReference>
<organism evidence="5 6">
    <name type="scientific">Channa striata</name>
    <name type="common">Snakehead murrel</name>
    <name type="synonym">Ophicephalus striatus</name>
    <dbReference type="NCBI Taxonomy" id="64152"/>
    <lineage>
        <taxon>Eukaryota</taxon>
        <taxon>Metazoa</taxon>
        <taxon>Chordata</taxon>
        <taxon>Craniata</taxon>
        <taxon>Vertebrata</taxon>
        <taxon>Euteleostomi</taxon>
        <taxon>Actinopterygii</taxon>
        <taxon>Neopterygii</taxon>
        <taxon>Teleostei</taxon>
        <taxon>Neoteleostei</taxon>
        <taxon>Acanthomorphata</taxon>
        <taxon>Anabantaria</taxon>
        <taxon>Anabantiformes</taxon>
        <taxon>Channoidei</taxon>
        <taxon>Channidae</taxon>
        <taxon>Channa</taxon>
    </lineage>
</organism>
<keyword evidence="1 2" id="KW-0727">SH2 domain</keyword>
<evidence type="ECO:0000256" key="2">
    <source>
        <dbReference type="PROSITE-ProRule" id="PRU00191"/>
    </source>
</evidence>
<feature type="region of interest" description="Disordered" evidence="3">
    <location>
        <begin position="223"/>
        <end position="314"/>
    </location>
</feature>
<name>A0AA88MPY9_CHASR</name>
<comment type="caution">
    <text evidence="5">The sequence shown here is derived from an EMBL/GenBank/DDBJ whole genome shotgun (WGS) entry which is preliminary data.</text>
</comment>
<dbReference type="PANTHER" id="PTHR14388:SF6">
    <property type="entry name" value="SH2 DOMAIN-CONTAINING PROTEIN 7"/>
    <property type="match status" value="1"/>
</dbReference>
<gene>
    <name evidence="5" type="ORF">Q5P01_012495</name>
</gene>
<dbReference type="GO" id="GO:0005737">
    <property type="term" value="C:cytoplasm"/>
    <property type="evidence" value="ECO:0007669"/>
    <property type="project" value="TreeGrafter"/>
</dbReference>
<accession>A0AA88MPY9</accession>
<feature type="region of interest" description="Disordered" evidence="3">
    <location>
        <begin position="355"/>
        <end position="383"/>
    </location>
</feature>
<dbReference type="PROSITE" id="PS50001">
    <property type="entry name" value="SH2"/>
    <property type="match status" value="1"/>
</dbReference>
<evidence type="ECO:0000313" key="5">
    <source>
        <dbReference type="EMBL" id="KAK2842295.1"/>
    </source>
</evidence>
<evidence type="ECO:0000259" key="4">
    <source>
        <dbReference type="PROSITE" id="PS50001"/>
    </source>
</evidence>
<evidence type="ECO:0000313" key="6">
    <source>
        <dbReference type="Proteomes" id="UP001187415"/>
    </source>
</evidence>
<evidence type="ECO:0000256" key="3">
    <source>
        <dbReference type="SAM" id="MobiDB-lite"/>
    </source>
</evidence>